<dbReference type="EMBL" id="LUCM01007176">
    <property type="protein sequence ID" value="KAA0190333.1"/>
    <property type="molecule type" value="Genomic_DNA"/>
</dbReference>
<evidence type="ECO:0000256" key="2">
    <source>
        <dbReference type="SAM" id="Phobius"/>
    </source>
</evidence>
<feature type="compositionally biased region" description="Basic and acidic residues" evidence="1">
    <location>
        <begin position="212"/>
        <end position="233"/>
    </location>
</feature>
<evidence type="ECO:0000313" key="4">
    <source>
        <dbReference type="Proteomes" id="UP000728185"/>
    </source>
</evidence>
<feature type="transmembrane region" description="Helical" evidence="2">
    <location>
        <begin position="60"/>
        <end position="77"/>
    </location>
</feature>
<proteinExistence type="predicted"/>
<feature type="region of interest" description="Disordered" evidence="1">
    <location>
        <begin position="205"/>
        <end position="258"/>
    </location>
</feature>
<dbReference type="AlphaFoldDB" id="A0A8E0RTC0"/>
<gene>
    <name evidence="3" type="ORF">FBUS_11234</name>
</gene>
<dbReference type="OrthoDB" id="6263142at2759"/>
<reference evidence="3" key="1">
    <citation type="submission" date="2019-05" db="EMBL/GenBank/DDBJ databases">
        <title>Annotation for the trematode Fasciolopsis buski.</title>
        <authorList>
            <person name="Choi Y.-J."/>
        </authorList>
    </citation>
    <scope>NUCLEOTIDE SEQUENCE</scope>
    <source>
        <strain evidence="3">HT</strain>
        <tissue evidence="3">Whole worm</tissue>
    </source>
</reference>
<protein>
    <submittedName>
        <fullName evidence="3">Uncharacterized protein</fullName>
    </submittedName>
</protein>
<keyword evidence="2" id="KW-0472">Membrane</keyword>
<keyword evidence="2" id="KW-0812">Transmembrane</keyword>
<organism evidence="3 4">
    <name type="scientific">Fasciolopsis buskii</name>
    <dbReference type="NCBI Taxonomy" id="27845"/>
    <lineage>
        <taxon>Eukaryota</taxon>
        <taxon>Metazoa</taxon>
        <taxon>Spiralia</taxon>
        <taxon>Lophotrochozoa</taxon>
        <taxon>Platyhelminthes</taxon>
        <taxon>Trematoda</taxon>
        <taxon>Digenea</taxon>
        <taxon>Plagiorchiida</taxon>
        <taxon>Echinostomata</taxon>
        <taxon>Echinostomatoidea</taxon>
        <taxon>Fasciolidae</taxon>
        <taxon>Fasciolopsis</taxon>
    </lineage>
</organism>
<keyword evidence="2" id="KW-1133">Transmembrane helix</keyword>
<evidence type="ECO:0000313" key="3">
    <source>
        <dbReference type="EMBL" id="KAA0190333.1"/>
    </source>
</evidence>
<dbReference type="Proteomes" id="UP000728185">
    <property type="component" value="Unassembled WGS sequence"/>
</dbReference>
<keyword evidence="4" id="KW-1185">Reference proteome</keyword>
<evidence type="ECO:0000256" key="1">
    <source>
        <dbReference type="SAM" id="MobiDB-lite"/>
    </source>
</evidence>
<sequence length="278" mass="32238">MPYFYNSDDIIIEPSYINLKAYQVRYKYDLLGHPIGSREDFVRNPAGYLHTVISEHKLELIFSSLFMFSSLFILFLIQETFGRFLRLLKLAVTFSKEWMKARNDTRKRLKCGLPTNPDIHAQAAYRALTQFYKVNHGVDSLPIPETAIEYEAIRFALECAWTTGPGLRTLLEANPFLDPEMEPIEGLKEDEELERLLREMMPPIANDLMTNHTDDEMIDPDSREDNIDESGREDNEDSSSDSTLSGPNHHEISDNDYETFDIGKYQYFDNELHEHNAP</sequence>
<comment type="caution">
    <text evidence="3">The sequence shown here is derived from an EMBL/GenBank/DDBJ whole genome shotgun (WGS) entry which is preliminary data.</text>
</comment>
<name>A0A8E0RTC0_9TREM</name>
<accession>A0A8E0RTC0</accession>